<dbReference type="EMBL" id="CAKJTJ010000016">
    <property type="protein sequence ID" value="CAG9622050.1"/>
    <property type="molecule type" value="Genomic_DNA"/>
</dbReference>
<protein>
    <submittedName>
        <fullName evidence="2">Uncharacterized protein</fullName>
    </submittedName>
</protein>
<proteinExistence type="predicted"/>
<keyword evidence="3" id="KW-1185">Reference proteome</keyword>
<dbReference type="Proteomes" id="UP000789833">
    <property type="component" value="Unassembled WGS sequence"/>
</dbReference>
<dbReference type="RefSeq" id="WP_230502171.1">
    <property type="nucleotide sequence ID" value="NZ_CAKJTJ010000016.1"/>
</dbReference>
<feature type="transmembrane region" description="Helical" evidence="1">
    <location>
        <begin position="52"/>
        <end position="73"/>
    </location>
</feature>
<feature type="transmembrane region" description="Helical" evidence="1">
    <location>
        <begin position="12"/>
        <end position="32"/>
    </location>
</feature>
<keyword evidence="1" id="KW-1133">Transmembrane helix</keyword>
<gene>
    <name evidence="2" type="ORF">BACCIP111883_02841</name>
</gene>
<sequence length="184" mass="21404">MNNAEKKHIYLMYAIGTLVLLPLFIFVGPFMIQGILLDDRTTWLIQHSNDSYWLYAAAGLFLAIFFILTFLYVKYAKWFVPIGIISFLVFLALGTFSYKALGSESISWTETGSFKANHYTWEDVTEVVLVLERNEKNPKIVFYFEDGKDLTVIRDSGFISQLYQLNNVIKEYDIPYIVDRTNQF</sequence>
<name>A0ABM8YPX4_9BACI</name>
<accession>A0ABM8YPX4</accession>
<keyword evidence="1" id="KW-0812">Transmembrane</keyword>
<feature type="transmembrane region" description="Helical" evidence="1">
    <location>
        <begin position="78"/>
        <end position="98"/>
    </location>
</feature>
<organism evidence="2 3">
    <name type="scientific">Sutcliffiella rhizosphaerae</name>
    <dbReference type="NCBI Taxonomy" id="2880967"/>
    <lineage>
        <taxon>Bacteria</taxon>
        <taxon>Bacillati</taxon>
        <taxon>Bacillota</taxon>
        <taxon>Bacilli</taxon>
        <taxon>Bacillales</taxon>
        <taxon>Bacillaceae</taxon>
        <taxon>Sutcliffiella</taxon>
    </lineage>
</organism>
<evidence type="ECO:0000256" key="1">
    <source>
        <dbReference type="SAM" id="Phobius"/>
    </source>
</evidence>
<keyword evidence="1" id="KW-0472">Membrane</keyword>
<evidence type="ECO:0000313" key="3">
    <source>
        <dbReference type="Proteomes" id="UP000789833"/>
    </source>
</evidence>
<comment type="caution">
    <text evidence="2">The sequence shown here is derived from an EMBL/GenBank/DDBJ whole genome shotgun (WGS) entry which is preliminary data.</text>
</comment>
<evidence type="ECO:0000313" key="2">
    <source>
        <dbReference type="EMBL" id="CAG9622050.1"/>
    </source>
</evidence>
<reference evidence="2 3" key="1">
    <citation type="submission" date="2021-10" db="EMBL/GenBank/DDBJ databases">
        <authorList>
            <person name="Criscuolo A."/>
        </authorList>
    </citation>
    <scope>NUCLEOTIDE SEQUENCE [LARGE SCALE GENOMIC DNA]</scope>
    <source>
        <strain evidence="3">CIP 111883</strain>
    </source>
</reference>